<proteinExistence type="predicted"/>
<keyword evidence="3" id="KW-1185">Reference proteome</keyword>
<protein>
    <recommendedName>
        <fullName evidence="1">THIF-type NAD/FAD binding fold domain-containing protein</fullName>
    </recommendedName>
</protein>
<sequence length="453" mass="48315">MITLTLTAATADALQGHFEASAPREDGAFLLLRQGISAHGVRLMATELIIPPAGAWEIQESDLLRPCGQWLSAVIGQAIEAKAGLLWVHSHPKSHYPPGLSPVDERAFHTLGAGFASVLDGPLAAAVVHPFGWAGVVWLDGALVPMDRITCIGRTLRFLSPLTQVYDEQLDTRQQDALGDVHQRLRNLTVGIVGLGGLGSPMAEQLVRMGVREVIEVDDDLLDTPSNVRRVFGSKATDLEMTPALAKVDVVGGYLDSLGLDVTIRRVKGDVRSESVFRELLDADVVLVGTDTHGSRAVINDLASVFLLPVIDVGVRVGATMNEALSSLSAEVRVLTPTTPCLWCRRSIDGRIIMAENLPNDEREQRKREGYLAGNFGEPVPSVIALTVLASGLATCALLALLSEEAEVAPSGYVVDGFLGDGFEIGENRPDPACKCQQQVGLGDEAAPSFISA</sequence>
<dbReference type="SUPFAM" id="SSF69572">
    <property type="entry name" value="Activating enzymes of the ubiquitin-like proteins"/>
    <property type="match status" value="1"/>
</dbReference>
<name>I4EKV2_9BACT</name>
<evidence type="ECO:0000313" key="3">
    <source>
        <dbReference type="Proteomes" id="UP000004221"/>
    </source>
</evidence>
<dbReference type="OrthoDB" id="9778208at2"/>
<gene>
    <name evidence="2" type="ORF">NITHO_480012</name>
</gene>
<evidence type="ECO:0000313" key="2">
    <source>
        <dbReference type="EMBL" id="CCF85314.1"/>
    </source>
</evidence>
<dbReference type="RefSeq" id="WP_008480127.1">
    <property type="nucleotide sequence ID" value="NZ_CAGS01000423.1"/>
</dbReference>
<dbReference type="GO" id="GO:0008641">
    <property type="term" value="F:ubiquitin-like modifier activating enzyme activity"/>
    <property type="evidence" value="ECO:0007669"/>
    <property type="project" value="InterPro"/>
</dbReference>
<comment type="caution">
    <text evidence="2">The sequence shown here is derived from an EMBL/GenBank/DDBJ whole genome shotgun (WGS) entry which is preliminary data.</text>
</comment>
<evidence type="ECO:0000259" key="1">
    <source>
        <dbReference type="Pfam" id="PF00899"/>
    </source>
</evidence>
<dbReference type="Gene3D" id="3.40.50.720">
    <property type="entry name" value="NAD(P)-binding Rossmann-like Domain"/>
    <property type="match status" value="1"/>
</dbReference>
<reference evidence="2 3" key="1">
    <citation type="journal article" date="2012" name="ISME J.">
        <title>Nitrification expanded: discovery, physiology and genomics of a nitrite-oxidizing bacterium from the phylum Chloroflexi.</title>
        <authorList>
            <person name="Sorokin D.Y."/>
            <person name="Lucker S."/>
            <person name="Vejmelkova D."/>
            <person name="Kostrikina N.A."/>
            <person name="Kleerebezem R."/>
            <person name="Rijpstra W.I."/>
            <person name="Damste J.S."/>
            <person name="Le Paslier D."/>
            <person name="Muyzer G."/>
            <person name="Wagner M."/>
            <person name="van Loosdrecht M.C."/>
            <person name="Daims H."/>
        </authorList>
    </citation>
    <scope>NUCLEOTIDE SEQUENCE [LARGE SCALE GENOMIC DNA]</scope>
    <source>
        <strain evidence="3">none</strain>
    </source>
</reference>
<dbReference type="Pfam" id="PF00899">
    <property type="entry name" value="ThiF"/>
    <property type="match status" value="1"/>
</dbReference>
<dbReference type="InterPro" id="IPR035985">
    <property type="entry name" value="Ubiquitin-activating_enz"/>
</dbReference>
<dbReference type="AlphaFoldDB" id="I4EKV2"/>
<dbReference type="EMBL" id="CAGS01000423">
    <property type="protein sequence ID" value="CCF85314.1"/>
    <property type="molecule type" value="Genomic_DNA"/>
</dbReference>
<dbReference type="Proteomes" id="UP000004221">
    <property type="component" value="Unassembled WGS sequence"/>
</dbReference>
<organism evidence="2 3">
    <name type="scientific">Nitrolancea hollandica Lb</name>
    <dbReference type="NCBI Taxonomy" id="1129897"/>
    <lineage>
        <taxon>Bacteria</taxon>
        <taxon>Pseudomonadati</taxon>
        <taxon>Thermomicrobiota</taxon>
        <taxon>Thermomicrobia</taxon>
        <taxon>Sphaerobacterales</taxon>
        <taxon>Sphaerobacterineae</taxon>
        <taxon>Sphaerobacteraceae</taxon>
        <taxon>Nitrolancea</taxon>
    </lineage>
</organism>
<accession>I4EKV2</accession>
<dbReference type="InterPro" id="IPR000594">
    <property type="entry name" value="ThiF_NAD_FAD-bd"/>
</dbReference>
<feature type="domain" description="THIF-type NAD/FAD binding fold" evidence="1">
    <location>
        <begin position="180"/>
        <end position="434"/>
    </location>
</feature>